<evidence type="ECO:0000313" key="11">
    <source>
        <dbReference type="Proteomes" id="UP001150062"/>
    </source>
</evidence>
<feature type="coiled-coil region" evidence="4">
    <location>
        <begin position="459"/>
        <end position="524"/>
    </location>
</feature>
<dbReference type="InterPro" id="IPR036028">
    <property type="entry name" value="SH3-like_dom_sf"/>
</dbReference>
<sequence length="534" mass="61889">MAVIFQLQVEFPFSSKSVVTKFTPTTLVRQSIKTICTKSHKKDPESFGIFCPDGDGFWLDDDCTLISYNPWTLKKLELKKKQTRTITVIYRGKPHSVTVDESVPIRQIIQNIIEQTSAPIEDHVLTLNERTLSQDYSFEELGITDLSKVEFVYKKETIATLVKQPLVRKKSKKNDLPTNPIFGKPLVEALGRGDEILQIPVIMNKAISFIDKNNRIECEGIYRIPGSVNRIQQLKKDFDEKDSVDISNVTKSVHDAAGLLKLYLRELPEPLLTYDFYEIFVEIFSISQIWVKMKRLKHLLHCLPTPNYETVKLLSKHMQKVSLHSKKNQMGIDNLAVVIGPNLLRSPEDSYSAVVNDASIQYTICRYIFEESDYLFFGIEKNFLPTFAKGAYEYQPQEEGELFVHIDEIYEVVSQNLEEGGENEDPRWWTVKNLQGEKGLIPSSYVEILENYVPKIEDIEETKKKRGRVMGKLESLRDQIDQLQRSILSLEINNERINNNCLELKQSLNEQREYRVKLEDYIKQQFPKETEKFL</sequence>
<dbReference type="PROSITE" id="PS50238">
    <property type="entry name" value="RHOGAP"/>
    <property type="match status" value="1"/>
</dbReference>
<name>A0AAV7ZWQ4_9EUKA</name>
<evidence type="ECO:0000259" key="5">
    <source>
        <dbReference type="PROSITE" id="PS50002"/>
    </source>
</evidence>
<dbReference type="PANTHER" id="PTHR23176:SF129">
    <property type="entry name" value="RHO GTPASE ACTIVATING PROTEIN AT 16F, ISOFORM E-RELATED"/>
    <property type="match status" value="1"/>
</dbReference>
<dbReference type="PROSITE" id="PS50002">
    <property type="entry name" value="SH3"/>
    <property type="match status" value="1"/>
</dbReference>
<dbReference type="InterPro" id="IPR050729">
    <property type="entry name" value="Rho-GAP"/>
</dbReference>
<comment type="caution">
    <text evidence="8">The sequence shown here is derived from an EMBL/GenBank/DDBJ whole genome shotgun (WGS) entry which is preliminary data.</text>
</comment>
<dbReference type="AlphaFoldDB" id="A0AAV7ZWQ4"/>
<evidence type="ECO:0000313" key="8">
    <source>
        <dbReference type="EMBL" id="KAJ3444355.1"/>
    </source>
</evidence>
<keyword evidence="4" id="KW-0175">Coiled coil</keyword>
<evidence type="ECO:0000259" key="7">
    <source>
        <dbReference type="PROSITE" id="PS50238"/>
    </source>
</evidence>
<keyword evidence="2" id="KW-0343">GTPase activation</keyword>
<dbReference type="PANTHER" id="PTHR23176">
    <property type="entry name" value="RHO/RAC/CDC GTPASE-ACTIVATING PROTEIN"/>
    <property type="match status" value="1"/>
</dbReference>
<dbReference type="PROSITE" id="PS50053">
    <property type="entry name" value="UBIQUITIN_2"/>
    <property type="match status" value="1"/>
</dbReference>
<dbReference type="SUPFAM" id="SSF54236">
    <property type="entry name" value="Ubiquitin-like"/>
    <property type="match status" value="1"/>
</dbReference>
<evidence type="ECO:0000313" key="9">
    <source>
        <dbReference type="EMBL" id="KAJ6226512.1"/>
    </source>
</evidence>
<protein>
    <submittedName>
        <fullName evidence="8">Rho/rac/cdc gtpase-activating protein</fullName>
    </submittedName>
</protein>
<dbReference type="CDD" id="cd00159">
    <property type="entry name" value="RhoGAP"/>
    <property type="match status" value="1"/>
</dbReference>
<dbReference type="InterPro" id="IPR029071">
    <property type="entry name" value="Ubiquitin-like_domsf"/>
</dbReference>
<reference evidence="9" key="1">
    <citation type="submission" date="2022-08" db="EMBL/GenBank/DDBJ databases">
        <title>Novel sulfate-reducing endosymbionts in the free-living metamonad Anaeramoeba.</title>
        <authorList>
            <person name="Jerlstrom-Hultqvist J."/>
            <person name="Cepicka I."/>
            <person name="Gallot-Lavallee L."/>
            <person name="Salas-Leiva D."/>
            <person name="Curtis B.A."/>
            <person name="Zahonova K."/>
            <person name="Pipaliya S."/>
            <person name="Dacks J."/>
            <person name="Roger A.J."/>
        </authorList>
    </citation>
    <scope>NUCLEOTIDE SEQUENCE</scope>
    <source>
        <strain evidence="9">Schooner1</strain>
    </source>
</reference>
<accession>A0AAV7ZWQ4</accession>
<proteinExistence type="predicted"/>
<dbReference type="Gene3D" id="1.10.555.10">
    <property type="entry name" value="Rho GTPase activation protein"/>
    <property type="match status" value="1"/>
</dbReference>
<dbReference type="Pfam" id="PF00620">
    <property type="entry name" value="RhoGAP"/>
    <property type="match status" value="1"/>
</dbReference>
<gene>
    <name evidence="8" type="ORF">M0812_10208</name>
    <name evidence="9" type="ORF">M0813_10730</name>
</gene>
<dbReference type="Proteomes" id="UP001150062">
    <property type="component" value="Unassembled WGS sequence"/>
</dbReference>
<feature type="domain" description="Rho-GAP" evidence="7">
    <location>
        <begin position="184"/>
        <end position="376"/>
    </location>
</feature>
<dbReference type="SUPFAM" id="SSF50044">
    <property type="entry name" value="SH3-domain"/>
    <property type="match status" value="1"/>
</dbReference>
<evidence type="ECO:0000256" key="4">
    <source>
        <dbReference type="SAM" id="Coils"/>
    </source>
</evidence>
<dbReference type="SMART" id="SM00326">
    <property type="entry name" value="SH3"/>
    <property type="match status" value="1"/>
</dbReference>
<keyword evidence="1 3" id="KW-0728">SH3 domain</keyword>
<dbReference type="Gene3D" id="2.30.30.40">
    <property type="entry name" value="SH3 Domains"/>
    <property type="match status" value="1"/>
</dbReference>
<feature type="domain" description="SH3" evidence="5">
    <location>
        <begin position="383"/>
        <end position="451"/>
    </location>
</feature>
<feature type="domain" description="Ubiquitin-like" evidence="6">
    <location>
        <begin position="74"/>
        <end position="155"/>
    </location>
</feature>
<organism evidence="8 10">
    <name type="scientific">Anaeramoeba flamelloides</name>
    <dbReference type="NCBI Taxonomy" id="1746091"/>
    <lineage>
        <taxon>Eukaryota</taxon>
        <taxon>Metamonada</taxon>
        <taxon>Anaeramoebidae</taxon>
        <taxon>Anaeramoeba</taxon>
    </lineage>
</organism>
<dbReference type="InterPro" id="IPR000198">
    <property type="entry name" value="RhoGAP_dom"/>
</dbReference>
<reference evidence="8" key="2">
    <citation type="submission" date="2022-08" db="EMBL/GenBank/DDBJ databases">
        <title>Novel sulphate-reducing endosymbionts in the free-living metamonad Anaeramoeba.</title>
        <authorList>
            <person name="Jerlstrom-Hultqvist J."/>
            <person name="Cepicka I."/>
            <person name="Gallot-Lavallee L."/>
            <person name="Salas-Leiva D."/>
            <person name="Curtis B.A."/>
            <person name="Zahonova K."/>
            <person name="Pipaliya S."/>
            <person name="Dacks J."/>
            <person name="Roger A.J."/>
        </authorList>
    </citation>
    <scope>NUCLEOTIDE SEQUENCE</scope>
    <source>
        <strain evidence="8">Busselton2</strain>
    </source>
</reference>
<dbReference type="EMBL" id="JANTQA010000023">
    <property type="protein sequence ID" value="KAJ3444355.1"/>
    <property type="molecule type" value="Genomic_DNA"/>
</dbReference>
<dbReference type="EMBL" id="JAOAOG010000342">
    <property type="protein sequence ID" value="KAJ6226512.1"/>
    <property type="molecule type" value="Genomic_DNA"/>
</dbReference>
<evidence type="ECO:0000259" key="6">
    <source>
        <dbReference type="PROSITE" id="PS50053"/>
    </source>
</evidence>
<dbReference type="SUPFAM" id="SSF48350">
    <property type="entry name" value="GTPase activation domain, GAP"/>
    <property type="match status" value="1"/>
</dbReference>
<dbReference type="GO" id="GO:0005737">
    <property type="term" value="C:cytoplasm"/>
    <property type="evidence" value="ECO:0007669"/>
    <property type="project" value="TreeGrafter"/>
</dbReference>
<dbReference type="InterPro" id="IPR001452">
    <property type="entry name" value="SH3_domain"/>
</dbReference>
<dbReference type="GO" id="GO:0007165">
    <property type="term" value="P:signal transduction"/>
    <property type="evidence" value="ECO:0007669"/>
    <property type="project" value="InterPro"/>
</dbReference>
<dbReference type="GO" id="GO:0005096">
    <property type="term" value="F:GTPase activator activity"/>
    <property type="evidence" value="ECO:0007669"/>
    <property type="project" value="UniProtKB-KW"/>
</dbReference>
<evidence type="ECO:0000256" key="2">
    <source>
        <dbReference type="ARBA" id="ARBA00022468"/>
    </source>
</evidence>
<dbReference type="InterPro" id="IPR000626">
    <property type="entry name" value="Ubiquitin-like_dom"/>
</dbReference>
<dbReference type="SMART" id="SM00324">
    <property type="entry name" value="RhoGAP"/>
    <property type="match status" value="1"/>
</dbReference>
<keyword evidence="11" id="KW-1185">Reference proteome</keyword>
<dbReference type="InterPro" id="IPR008936">
    <property type="entry name" value="Rho_GTPase_activation_prot"/>
</dbReference>
<evidence type="ECO:0000256" key="3">
    <source>
        <dbReference type="PROSITE-ProRule" id="PRU00192"/>
    </source>
</evidence>
<evidence type="ECO:0000256" key="1">
    <source>
        <dbReference type="ARBA" id="ARBA00022443"/>
    </source>
</evidence>
<dbReference type="Gene3D" id="3.10.20.90">
    <property type="entry name" value="Phosphatidylinositol 3-kinase Catalytic Subunit, Chain A, domain 1"/>
    <property type="match status" value="2"/>
</dbReference>
<evidence type="ECO:0000313" key="10">
    <source>
        <dbReference type="Proteomes" id="UP001146793"/>
    </source>
</evidence>
<dbReference type="Proteomes" id="UP001146793">
    <property type="component" value="Unassembled WGS sequence"/>
</dbReference>